<dbReference type="Proteomes" id="UP000580250">
    <property type="component" value="Unassembled WGS sequence"/>
</dbReference>
<protein>
    <submittedName>
        <fullName evidence="2">Uncharacterized protein</fullName>
    </submittedName>
</protein>
<dbReference type="InterPro" id="IPR001108">
    <property type="entry name" value="Peptidase_A22A"/>
</dbReference>
<organism evidence="2 3">
    <name type="scientific">Meloidogyne enterolobii</name>
    <name type="common">Root-knot nematode worm</name>
    <name type="synonym">Meloidogyne mayaguensis</name>
    <dbReference type="NCBI Taxonomy" id="390850"/>
    <lineage>
        <taxon>Eukaryota</taxon>
        <taxon>Metazoa</taxon>
        <taxon>Ecdysozoa</taxon>
        <taxon>Nematoda</taxon>
        <taxon>Chromadorea</taxon>
        <taxon>Rhabditida</taxon>
        <taxon>Tylenchina</taxon>
        <taxon>Tylenchomorpha</taxon>
        <taxon>Tylenchoidea</taxon>
        <taxon>Meloidogynidae</taxon>
        <taxon>Meloidogyninae</taxon>
        <taxon>Meloidogyne</taxon>
    </lineage>
</organism>
<keyword evidence="1" id="KW-0472">Membrane</keyword>
<name>A0A6V7YCF0_MELEN</name>
<reference evidence="2 3" key="1">
    <citation type="submission" date="2020-08" db="EMBL/GenBank/DDBJ databases">
        <authorList>
            <person name="Koutsovoulos G."/>
            <person name="Danchin GJ E."/>
        </authorList>
    </citation>
    <scope>NUCLEOTIDE SEQUENCE [LARGE SCALE GENOMIC DNA]</scope>
</reference>
<dbReference type="GO" id="GO:0016020">
    <property type="term" value="C:membrane"/>
    <property type="evidence" value="ECO:0007669"/>
    <property type="project" value="InterPro"/>
</dbReference>
<accession>A0A6V7YCF0</accession>
<dbReference type="InterPro" id="IPR042524">
    <property type="entry name" value="Presenilin_C"/>
</dbReference>
<evidence type="ECO:0000256" key="1">
    <source>
        <dbReference type="SAM" id="Phobius"/>
    </source>
</evidence>
<dbReference type="GO" id="GO:0042500">
    <property type="term" value="F:aspartic endopeptidase activity, intramembrane cleaving"/>
    <property type="evidence" value="ECO:0007669"/>
    <property type="project" value="InterPro"/>
</dbReference>
<keyword evidence="1" id="KW-1133">Transmembrane helix</keyword>
<dbReference type="Gene3D" id="1.10.472.100">
    <property type="entry name" value="Presenilin"/>
    <property type="match status" value="1"/>
</dbReference>
<comment type="caution">
    <text evidence="2">The sequence shown here is derived from an EMBL/GenBank/DDBJ whole genome shotgun (WGS) entry which is preliminary data.</text>
</comment>
<dbReference type="GO" id="GO:0016485">
    <property type="term" value="P:protein processing"/>
    <property type="evidence" value="ECO:0007669"/>
    <property type="project" value="InterPro"/>
</dbReference>
<proteinExistence type="predicted"/>
<dbReference type="OrthoDB" id="20287at2759"/>
<gene>
    <name evidence="2" type="ORF">MENT_LOCUS63323</name>
</gene>
<feature type="transmembrane region" description="Helical" evidence="1">
    <location>
        <begin position="20"/>
        <end position="40"/>
    </location>
</feature>
<evidence type="ECO:0000313" key="2">
    <source>
        <dbReference type="EMBL" id="CAD2209194.1"/>
    </source>
</evidence>
<evidence type="ECO:0000313" key="3">
    <source>
        <dbReference type="Proteomes" id="UP000580250"/>
    </source>
</evidence>
<dbReference type="Pfam" id="PF01080">
    <property type="entry name" value="Presenilin"/>
    <property type="match status" value="1"/>
</dbReference>
<dbReference type="EMBL" id="CAJEWN010004050">
    <property type="protein sequence ID" value="CAD2209194.1"/>
    <property type="molecule type" value="Genomic_DNA"/>
</dbReference>
<dbReference type="AlphaFoldDB" id="A0A6V7YCF0"/>
<keyword evidence="1" id="KW-0812">Transmembrane</keyword>
<sequence>METAQERDEPILALFDKALPALPISISMGTMFFFGTRWIITPLMKEIALRKSIL</sequence>